<comment type="caution">
    <text evidence="1">The sequence shown here is derived from an EMBL/GenBank/DDBJ whole genome shotgun (WGS) entry which is preliminary data.</text>
</comment>
<reference evidence="1 2" key="1">
    <citation type="submission" date="2016-10" db="EMBL/GenBank/DDBJ databases">
        <authorList>
            <person name="Varghese N."/>
            <person name="Submissions S."/>
        </authorList>
    </citation>
    <scope>NUCLEOTIDE SEQUENCE [LARGE SCALE GENOMIC DNA]</scope>
    <source>
        <strain evidence="1 2">LMG 18378</strain>
    </source>
</reference>
<gene>
    <name evidence="1" type="ORF">SAMN05216577_11087</name>
</gene>
<protein>
    <submittedName>
        <fullName evidence="1">Uncharacterized protein</fullName>
    </submittedName>
</protein>
<accession>A0AAQ1KFF2</accession>
<proteinExistence type="predicted"/>
<dbReference type="EMBL" id="FOLS01000010">
    <property type="protein sequence ID" value="SFC76538.1"/>
    <property type="molecule type" value="Genomic_DNA"/>
</dbReference>
<organism evidence="1 2">
    <name type="scientific">Pseudomonas citronellolis</name>
    <dbReference type="NCBI Taxonomy" id="53408"/>
    <lineage>
        <taxon>Bacteria</taxon>
        <taxon>Pseudomonadati</taxon>
        <taxon>Pseudomonadota</taxon>
        <taxon>Gammaproteobacteria</taxon>
        <taxon>Pseudomonadales</taxon>
        <taxon>Pseudomonadaceae</taxon>
        <taxon>Pseudomonas</taxon>
    </lineage>
</organism>
<keyword evidence="2" id="KW-1185">Reference proteome</keyword>
<name>A0AAQ1KFF2_9PSED</name>
<dbReference type="Proteomes" id="UP000183385">
    <property type="component" value="Unassembled WGS sequence"/>
</dbReference>
<sequence length="77" mass="8777">MSGQISINVDIDTTQASSYLAWLVSQYETAMAAFWFDDRYRYTPQGFRAKRIIEDHPHMVGLVRTIRALRAQLGVAA</sequence>
<dbReference type="AlphaFoldDB" id="A0AAQ1KFF2"/>
<evidence type="ECO:0000313" key="1">
    <source>
        <dbReference type="EMBL" id="SFC76538.1"/>
    </source>
</evidence>
<evidence type="ECO:0000313" key="2">
    <source>
        <dbReference type="Proteomes" id="UP000183385"/>
    </source>
</evidence>
<dbReference type="RefSeq" id="WP_074980237.1">
    <property type="nucleotide sequence ID" value="NZ_FOLS01000010.1"/>
</dbReference>